<dbReference type="SUPFAM" id="SSF51338">
    <property type="entry name" value="Composite domain of metallo-dependent hydrolases"/>
    <property type="match status" value="1"/>
</dbReference>
<dbReference type="Proteomes" id="UP000198718">
    <property type="component" value="Unassembled WGS sequence"/>
</dbReference>
<evidence type="ECO:0000313" key="2">
    <source>
        <dbReference type="EMBL" id="SDK08641.1"/>
    </source>
</evidence>
<dbReference type="InterPro" id="IPR011059">
    <property type="entry name" value="Metal-dep_hydrolase_composite"/>
</dbReference>
<keyword evidence="3" id="KW-1185">Reference proteome</keyword>
<dbReference type="AlphaFoldDB" id="A0A1G8Z0T0"/>
<feature type="domain" description="Amidohydrolase 3" evidence="1">
    <location>
        <begin position="3"/>
        <end position="184"/>
    </location>
</feature>
<dbReference type="PANTHER" id="PTHR22642">
    <property type="entry name" value="IMIDAZOLONEPROPIONASE"/>
    <property type="match status" value="1"/>
</dbReference>
<proteinExistence type="predicted"/>
<dbReference type="SUPFAM" id="SSF51556">
    <property type="entry name" value="Metallo-dependent hydrolases"/>
    <property type="match status" value="1"/>
</dbReference>
<dbReference type="Gene3D" id="3.20.20.140">
    <property type="entry name" value="Metal-dependent hydrolases"/>
    <property type="match status" value="1"/>
</dbReference>
<dbReference type="InterPro" id="IPR032466">
    <property type="entry name" value="Metal_Hydrolase"/>
</dbReference>
<organism evidence="2 3">
    <name type="scientific">Natronincola ferrireducens</name>
    <dbReference type="NCBI Taxonomy" id="393762"/>
    <lineage>
        <taxon>Bacteria</taxon>
        <taxon>Bacillati</taxon>
        <taxon>Bacillota</taxon>
        <taxon>Clostridia</taxon>
        <taxon>Peptostreptococcales</taxon>
        <taxon>Natronincolaceae</taxon>
        <taxon>Natronincola</taxon>
    </lineage>
</organism>
<accession>A0A1G8Z0T0</accession>
<keyword evidence="2" id="KW-0378">Hydrolase</keyword>
<dbReference type="GO" id="GO:0016810">
    <property type="term" value="F:hydrolase activity, acting on carbon-nitrogen (but not peptide) bonds"/>
    <property type="evidence" value="ECO:0007669"/>
    <property type="project" value="InterPro"/>
</dbReference>
<evidence type="ECO:0000313" key="3">
    <source>
        <dbReference type="Proteomes" id="UP000198718"/>
    </source>
</evidence>
<gene>
    <name evidence="2" type="ORF">SAMN05660472_00702</name>
</gene>
<reference evidence="2 3" key="1">
    <citation type="submission" date="2016-10" db="EMBL/GenBank/DDBJ databases">
        <authorList>
            <person name="de Groot N.N."/>
        </authorList>
    </citation>
    <scope>NUCLEOTIDE SEQUENCE [LARGE SCALE GENOMIC DNA]</scope>
    <source>
        <strain evidence="2 3">DSM 18346</strain>
    </source>
</reference>
<dbReference type="STRING" id="393762.SAMN05660472_00702"/>
<dbReference type="EMBL" id="FNFP01000001">
    <property type="protein sequence ID" value="SDK08641.1"/>
    <property type="molecule type" value="Genomic_DNA"/>
</dbReference>
<protein>
    <submittedName>
        <fullName evidence="2">Amidohydrolase family protein</fullName>
    </submittedName>
</protein>
<dbReference type="PANTHER" id="PTHR22642:SF2">
    <property type="entry name" value="PROTEIN LONG AFTER FAR-RED 3"/>
    <property type="match status" value="1"/>
</dbReference>
<dbReference type="InterPro" id="IPR013108">
    <property type="entry name" value="Amidohydro_3"/>
</dbReference>
<evidence type="ECO:0000259" key="1">
    <source>
        <dbReference type="Pfam" id="PF07969"/>
    </source>
</evidence>
<sequence>MAAKAVREAGYHDTRLTNAHTQYVRREDRELFGKYNVIANTTGAWFVNDENNEIALGDRAKELFLMKTLIKNGSKITLSSDYSASELGHEPLKNIEMIVTRQVYGEKDFPVLEPVEERLTIEEAIEAYTINAAYQVRMDDKIGSIEEGKYADLVVLGENIFETDTYSIHRIPVVMTITNGKVVYNTNNIGSVVVKCC</sequence>
<name>A0A1G8Z0T0_9FIRM</name>
<dbReference type="Pfam" id="PF07969">
    <property type="entry name" value="Amidohydro_3"/>
    <property type="match status" value="1"/>
</dbReference>